<dbReference type="PROSITE" id="PS50005">
    <property type="entry name" value="TPR"/>
    <property type="match status" value="1"/>
</dbReference>
<dbReference type="SUPFAM" id="SSF48452">
    <property type="entry name" value="TPR-like"/>
    <property type="match status" value="1"/>
</dbReference>
<evidence type="ECO:0000313" key="5">
    <source>
        <dbReference type="Proteomes" id="UP000788153"/>
    </source>
</evidence>
<dbReference type="GO" id="GO:0016787">
    <property type="term" value="F:hydrolase activity"/>
    <property type="evidence" value="ECO:0007669"/>
    <property type="project" value="UniProtKB-KW"/>
</dbReference>
<dbReference type="PANTHER" id="PTHR22946:SF9">
    <property type="entry name" value="POLYKETIDE TRANSFERASE AF380"/>
    <property type="match status" value="1"/>
</dbReference>
<dbReference type="Gene3D" id="1.25.40.10">
    <property type="entry name" value="Tetratricopeptide repeat domain"/>
    <property type="match status" value="1"/>
</dbReference>
<evidence type="ECO:0000313" key="4">
    <source>
        <dbReference type="EMBL" id="NIJ22991.1"/>
    </source>
</evidence>
<name>A0ABX0U110_9SPHN</name>
<dbReference type="Pfam" id="PF13181">
    <property type="entry name" value="TPR_8"/>
    <property type="match status" value="1"/>
</dbReference>
<reference evidence="4 5" key="1">
    <citation type="submission" date="2020-03" db="EMBL/GenBank/DDBJ databases">
        <title>Genomic Encyclopedia of Type Strains, Phase IV (KMG-IV): sequencing the most valuable type-strain genomes for metagenomic binning, comparative biology and taxonomic classification.</title>
        <authorList>
            <person name="Goeker M."/>
        </authorList>
    </citation>
    <scope>NUCLEOTIDE SEQUENCE [LARGE SCALE GENOMIC DNA]</scope>
    <source>
        <strain evidence="4 5">DSM 22753</strain>
    </source>
</reference>
<dbReference type="InterPro" id="IPR011990">
    <property type="entry name" value="TPR-like_helical_dom_sf"/>
</dbReference>
<feature type="repeat" description="TPR" evidence="2">
    <location>
        <begin position="465"/>
        <end position="498"/>
    </location>
</feature>
<dbReference type="Proteomes" id="UP000788153">
    <property type="component" value="Unassembled WGS sequence"/>
</dbReference>
<dbReference type="PANTHER" id="PTHR22946">
    <property type="entry name" value="DIENELACTONE HYDROLASE DOMAIN-CONTAINING PROTEIN-RELATED"/>
    <property type="match status" value="1"/>
</dbReference>
<organism evidence="4 5">
    <name type="scientific">Sphingomonas japonica</name>
    <dbReference type="NCBI Taxonomy" id="511662"/>
    <lineage>
        <taxon>Bacteria</taxon>
        <taxon>Pseudomonadati</taxon>
        <taxon>Pseudomonadota</taxon>
        <taxon>Alphaproteobacteria</taxon>
        <taxon>Sphingomonadales</taxon>
        <taxon>Sphingomonadaceae</taxon>
        <taxon>Sphingomonas</taxon>
    </lineage>
</organism>
<proteinExistence type="predicted"/>
<keyword evidence="3" id="KW-0732">Signal</keyword>
<dbReference type="InterPro" id="IPR050261">
    <property type="entry name" value="FrsA_esterase"/>
</dbReference>
<dbReference type="Gene3D" id="3.40.50.1820">
    <property type="entry name" value="alpha/beta hydrolase"/>
    <property type="match status" value="2"/>
</dbReference>
<dbReference type="SMART" id="SM00028">
    <property type="entry name" value="TPR"/>
    <property type="match status" value="2"/>
</dbReference>
<dbReference type="InterPro" id="IPR019734">
    <property type="entry name" value="TPR_rpt"/>
</dbReference>
<keyword evidence="5" id="KW-1185">Reference proteome</keyword>
<feature type="signal peptide" evidence="3">
    <location>
        <begin position="1"/>
        <end position="18"/>
    </location>
</feature>
<gene>
    <name evidence="4" type="ORF">FHT01_000533</name>
</gene>
<evidence type="ECO:0000256" key="3">
    <source>
        <dbReference type="SAM" id="SignalP"/>
    </source>
</evidence>
<dbReference type="EMBL" id="JAASQP010000001">
    <property type="protein sequence ID" value="NIJ22991.1"/>
    <property type="molecule type" value="Genomic_DNA"/>
</dbReference>
<feature type="chain" id="PRO_5045224577" evidence="3">
    <location>
        <begin position="19"/>
        <end position="512"/>
    </location>
</feature>
<evidence type="ECO:0000256" key="1">
    <source>
        <dbReference type="ARBA" id="ARBA00022801"/>
    </source>
</evidence>
<dbReference type="RefSeq" id="WP_140048178.1">
    <property type="nucleotide sequence ID" value="NZ_BAAAEV010000001.1"/>
</dbReference>
<dbReference type="InterPro" id="IPR029058">
    <property type="entry name" value="AB_hydrolase_fold"/>
</dbReference>
<dbReference type="SUPFAM" id="SSF53474">
    <property type="entry name" value="alpha/beta-Hydrolases"/>
    <property type="match status" value="1"/>
</dbReference>
<keyword evidence="2" id="KW-0802">TPR repeat</keyword>
<protein>
    <submittedName>
        <fullName evidence="4">Dienelactone hydrolase</fullName>
    </submittedName>
</protein>
<sequence>MRYLMALALLLFAPSAHAQAGFAFANAPGPHGVGLRVVEQYDLSRSYRGANDPVTGEAVAGVKARPIQTLIWYPATKGGTPLRYSDYLRLSATEEVFGRSDAEIAAATAAFLRSAGPALSPDRIKAETGRTMWAVRDAASAPGKFPVVIYAPSFGAPAYENADLAEYLASQGYVVIASPSMGARSRSMTFDVEGISAQAGDIGFLIAFAHSLPQADLDHLAVAGFSWGGLSNVFAAAVDSRIDALVSLDGSVRYFPGLVESAKYVTPARVTAPFLFVAAKPQAIEELQLAGLDSSASFLNKLTYSDFHRVTMNQMVHGNMASRQVAFSPDTNFSDFSRSEVEQSYGWSARYVLRFLDAYLKADATGAAFLAADPESNGVPRHLLEVTSRKSTGVPPTREALAAQLAVRGFDAIPEVYAEMRTRDASFELSEEDLNIWGYQLLERGDDKAAIAVLKLATTLYPKSFNAFDSLGEAYQSDGNKQLAIANYRKSLDLNPGNQNAAERIKAMQGKP</sequence>
<keyword evidence="1 4" id="KW-0378">Hydrolase</keyword>
<comment type="caution">
    <text evidence="4">The sequence shown here is derived from an EMBL/GenBank/DDBJ whole genome shotgun (WGS) entry which is preliminary data.</text>
</comment>
<evidence type="ECO:0000256" key="2">
    <source>
        <dbReference type="PROSITE-ProRule" id="PRU00339"/>
    </source>
</evidence>
<accession>A0ABX0U110</accession>